<name>A0A382DFF4_9ZZZZ</name>
<dbReference type="EMBL" id="UINC01039163">
    <property type="protein sequence ID" value="SVB37236.1"/>
    <property type="molecule type" value="Genomic_DNA"/>
</dbReference>
<evidence type="ECO:0000313" key="1">
    <source>
        <dbReference type="EMBL" id="SVB37236.1"/>
    </source>
</evidence>
<sequence>MADKKITALTAVSDSDIGADDLLHIVDSPGGTPVNKKMTIAQLFQNVPNAIAVDDITVVSTSVTNLASSFVTDFNLSAASAAITPTLDNGAYTGQLKVMYCSSVHGSNYAATVAITNAAAAGFDQIQFDAIGETAVLIWNGTKWFILANTGSTIT</sequence>
<reference evidence="1" key="1">
    <citation type="submission" date="2018-05" db="EMBL/GenBank/DDBJ databases">
        <authorList>
            <person name="Lanie J.A."/>
            <person name="Ng W.-L."/>
            <person name="Kazmierczak K.M."/>
            <person name="Andrzejewski T.M."/>
            <person name="Davidsen T.M."/>
            <person name="Wayne K.J."/>
            <person name="Tettelin H."/>
            <person name="Glass J.I."/>
            <person name="Rusch D."/>
            <person name="Podicherti R."/>
            <person name="Tsui H.-C.T."/>
            <person name="Winkler M.E."/>
        </authorList>
    </citation>
    <scope>NUCLEOTIDE SEQUENCE</scope>
</reference>
<dbReference type="AlphaFoldDB" id="A0A382DFF4"/>
<protein>
    <submittedName>
        <fullName evidence="1">Uncharacterized protein</fullName>
    </submittedName>
</protein>
<accession>A0A382DFF4</accession>
<organism evidence="1">
    <name type="scientific">marine metagenome</name>
    <dbReference type="NCBI Taxonomy" id="408172"/>
    <lineage>
        <taxon>unclassified sequences</taxon>
        <taxon>metagenomes</taxon>
        <taxon>ecological metagenomes</taxon>
    </lineage>
</organism>
<proteinExistence type="predicted"/>
<gene>
    <name evidence="1" type="ORF">METZ01_LOCUS190090</name>
</gene>